<sequence length="195" mass="22450">MNPLLNEKLFLIKEKVGMFKASNSYDIFNPESNKHLMTSTEPDLGTFTKIFRFTKYKRHTPFNVLVTTTEGKPIVNIKRGVAFFRSDIEVFDEKGQLIGHFNQKFWSFGGKFEIVDKQQKPVCTLEGKWTGWDFKFNKDGKELASVSKKWAGIGKEFFTSADNYVLSINEIVPQDSVERQLIFAAVMVIDMVLKE</sequence>
<evidence type="ECO:0000313" key="2">
    <source>
        <dbReference type="Proteomes" id="UP000199604"/>
    </source>
</evidence>
<dbReference type="PANTHER" id="PTHR23248">
    <property type="entry name" value="PHOSPHOLIPID SCRAMBLASE-RELATED"/>
    <property type="match status" value="1"/>
</dbReference>
<reference evidence="2" key="1">
    <citation type="submission" date="2016-10" db="EMBL/GenBank/DDBJ databases">
        <authorList>
            <person name="Varghese N."/>
            <person name="Submissions S."/>
        </authorList>
    </citation>
    <scope>NUCLEOTIDE SEQUENCE [LARGE SCALE GENOMIC DNA]</scope>
    <source>
        <strain evidence="2">DSM 21789</strain>
    </source>
</reference>
<dbReference type="InterPro" id="IPR025659">
    <property type="entry name" value="Tubby-like_C"/>
</dbReference>
<dbReference type="RefSeq" id="WP_091473031.1">
    <property type="nucleotide sequence ID" value="NZ_FOJT01000001.1"/>
</dbReference>
<dbReference type="InterPro" id="IPR038595">
    <property type="entry name" value="LOR_sf"/>
</dbReference>
<name>A0A1I0V8A0_9FLAO</name>
<dbReference type="EMBL" id="FOJT01000001">
    <property type="protein sequence ID" value="SFA72270.1"/>
    <property type="molecule type" value="Genomic_DNA"/>
</dbReference>
<dbReference type="OrthoDB" id="652307at2"/>
<accession>A0A1I0V8A0</accession>
<organism evidence="1 2">
    <name type="scientific">Flavobacterium swingsii</name>
    <dbReference type="NCBI Taxonomy" id="498292"/>
    <lineage>
        <taxon>Bacteria</taxon>
        <taxon>Pseudomonadati</taxon>
        <taxon>Bacteroidota</taxon>
        <taxon>Flavobacteriia</taxon>
        <taxon>Flavobacteriales</taxon>
        <taxon>Flavobacteriaceae</taxon>
        <taxon>Flavobacterium</taxon>
    </lineage>
</organism>
<gene>
    <name evidence="1" type="ORF">SAMN05660845_0228</name>
</gene>
<keyword evidence="2" id="KW-1185">Reference proteome</keyword>
<evidence type="ECO:0000313" key="1">
    <source>
        <dbReference type="EMBL" id="SFA72270.1"/>
    </source>
</evidence>
<dbReference type="Proteomes" id="UP000199604">
    <property type="component" value="Unassembled WGS sequence"/>
</dbReference>
<dbReference type="GO" id="GO:0005886">
    <property type="term" value="C:plasma membrane"/>
    <property type="evidence" value="ECO:0007669"/>
    <property type="project" value="TreeGrafter"/>
</dbReference>
<dbReference type="AlphaFoldDB" id="A0A1I0V8A0"/>
<dbReference type="GO" id="GO:0017128">
    <property type="term" value="F:phospholipid scramblase activity"/>
    <property type="evidence" value="ECO:0007669"/>
    <property type="project" value="InterPro"/>
</dbReference>
<proteinExistence type="predicted"/>
<dbReference type="SUPFAM" id="SSF54518">
    <property type="entry name" value="Tubby C-terminal domain-like"/>
    <property type="match status" value="1"/>
</dbReference>
<dbReference type="Gene3D" id="2.40.160.200">
    <property type="entry name" value="LURP1-related"/>
    <property type="match status" value="1"/>
</dbReference>
<dbReference type="InterPro" id="IPR005552">
    <property type="entry name" value="Scramblase"/>
</dbReference>
<dbReference type="PANTHER" id="PTHR23248:SF9">
    <property type="entry name" value="PHOSPHOLIPID SCRAMBLASE"/>
    <property type="match status" value="1"/>
</dbReference>
<dbReference type="Pfam" id="PF03803">
    <property type="entry name" value="Scramblase"/>
    <property type="match status" value="1"/>
</dbReference>
<protein>
    <submittedName>
        <fullName evidence="1">Uncharacterized protein YxjI</fullName>
    </submittedName>
</protein>
<dbReference type="STRING" id="498292.SAMN05660845_0228"/>